<evidence type="ECO:0008006" key="4">
    <source>
        <dbReference type="Google" id="ProtNLM"/>
    </source>
</evidence>
<sequence>MIRCGWGTFTSLSASTFLLDWLLVMLSRSDNCGPLTTMSTVIQVLPCYLQTMFFHNLLSRTASIGKIVSSADIQQQTSFTFRKSATRPWTINTRTRYRGH</sequence>
<evidence type="ECO:0000313" key="2">
    <source>
        <dbReference type="EMBL" id="KAH6888682.1"/>
    </source>
</evidence>
<keyword evidence="3" id="KW-1185">Reference proteome</keyword>
<protein>
    <recommendedName>
        <fullName evidence="4">Secreted protein</fullName>
    </recommendedName>
</protein>
<feature type="chain" id="PRO_5040258967" description="Secreted protein" evidence="1">
    <location>
        <begin position="30"/>
        <end position="100"/>
    </location>
</feature>
<feature type="signal peptide" evidence="1">
    <location>
        <begin position="1"/>
        <end position="29"/>
    </location>
</feature>
<dbReference type="AlphaFoldDB" id="A0A9P8W3U2"/>
<organism evidence="2 3">
    <name type="scientific">Thelonectria olida</name>
    <dbReference type="NCBI Taxonomy" id="1576542"/>
    <lineage>
        <taxon>Eukaryota</taxon>
        <taxon>Fungi</taxon>
        <taxon>Dikarya</taxon>
        <taxon>Ascomycota</taxon>
        <taxon>Pezizomycotina</taxon>
        <taxon>Sordariomycetes</taxon>
        <taxon>Hypocreomycetidae</taxon>
        <taxon>Hypocreales</taxon>
        <taxon>Nectriaceae</taxon>
        <taxon>Thelonectria</taxon>
    </lineage>
</organism>
<gene>
    <name evidence="2" type="ORF">B0T10DRAFT_488712</name>
</gene>
<evidence type="ECO:0000313" key="3">
    <source>
        <dbReference type="Proteomes" id="UP000777438"/>
    </source>
</evidence>
<name>A0A9P8W3U2_9HYPO</name>
<reference evidence="2 3" key="1">
    <citation type="journal article" date="2021" name="Nat. Commun.">
        <title>Genetic determinants of endophytism in the Arabidopsis root mycobiome.</title>
        <authorList>
            <person name="Mesny F."/>
            <person name="Miyauchi S."/>
            <person name="Thiergart T."/>
            <person name="Pickel B."/>
            <person name="Atanasova L."/>
            <person name="Karlsson M."/>
            <person name="Huettel B."/>
            <person name="Barry K.W."/>
            <person name="Haridas S."/>
            <person name="Chen C."/>
            <person name="Bauer D."/>
            <person name="Andreopoulos W."/>
            <person name="Pangilinan J."/>
            <person name="LaButti K."/>
            <person name="Riley R."/>
            <person name="Lipzen A."/>
            <person name="Clum A."/>
            <person name="Drula E."/>
            <person name="Henrissat B."/>
            <person name="Kohler A."/>
            <person name="Grigoriev I.V."/>
            <person name="Martin F.M."/>
            <person name="Hacquard S."/>
        </authorList>
    </citation>
    <scope>NUCLEOTIDE SEQUENCE [LARGE SCALE GENOMIC DNA]</scope>
    <source>
        <strain evidence="2 3">MPI-CAGE-CH-0241</strain>
    </source>
</reference>
<evidence type="ECO:0000256" key="1">
    <source>
        <dbReference type="SAM" id="SignalP"/>
    </source>
</evidence>
<proteinExistence type="predicted"/>
<dbReference type="Proteomes" id="UP000777438">
    <property type="component" value="Unassembled WGS sequence"/>
</dbReference>
<accession>A0A9P8W3U2</accession>
<comment type="caution">
    <text evidence="2">The sequence shown here is derived from an EMBL/GenBank/DDBJ whole genome shotgun (WGS) entry which is preliminary data.</text>
</comment>
<keyword evidence="1" id="KW-0732">Signal</keyword>
<dbReference type="EMBL" id="JAGPYM010000012">
    <property type="protein sequence ID" value="KAH6888682.1"/>
    <property type="molecule type" value="Genomic_DNA"/>
</dbReference>